<evidence type="ECO:0000313" key="2">
    <source>
        <dbReference type="EMBL" id="UUI71600.1"/>
    </source>
</evidence>
<protein>
    <submittedName>
        <fullName evidence="2">DUF805 domain-containing protein</fullName>
    </submittedName>
</protein>
<dbReference type="Proteomes" id="UP001316384">
    <property type="component" value="Chromosome"/>
</dbReference>
<name>A0ABY5KMM0_9CELL</name>
<keyword evidence="1" id="KW-0812">Transmembrane</keyword>
<dbReference type="RefSeq" id="WP_227578808.1">
    <property type="nucleotide sequence ID" value="NZ_CP101987.1"/>
</dbReference>
<dbReference type="EMBL" id="CP101987">
    <property type="protein sequence ID" value="UUI71600.1"/>
    <property type="molecule type" value="Genomic_DNA"/>
</dbReference>
<evidence type="ECO:0000313" key="3">
    <source>
        <dbReference type="Proteomes" id="UP001316384"/>
    </source>
</evidence>
<gene>
    <name evidence="2" type="ORF">NP048_17700</name>
</gene>
<accession>A0ABY5KMM0</accession>
<organism evidence="2 3">
    <name type="scientific">Cellulomonas xiejunii</name>
    <dbReference type="NCBI Taxonomy" id="2968083"/>
    <lineage>
        <taxon>Bacteria</taxon>
        <taxon>Bacillati</taxon>
        <taxon>Actinomycetota</taxon>
        <taxon>Actinomycetes</taxon>
        <taxon>Micrococcales</taxon>
        <taxon>Cellulomonadaceae</taxon>
        <taxon>Cellulomonas</taxon>
    </lineage>
</organism>
<proteinExistence type="predicted"/>
<feature type="transmembrane region" description="Helical" evidence="1">
    <location>
        <begin position="60"/>
        <end position="83"/>
    </location>
</feature>
<keyword evidence="1" id="KW-1133">Transmembrane helix</keyword>
<evidence type="ECO:0000256" key="1">
    <source>
        <dbReference type="SAM" id="Phobius"/>
    </source>
</evidence>
<keyword evidence="3" id="KW-1185">Reference proteome</keyword>
<keyword evidence="1" id="KW-0472">Membrane</keyword>
<feature type="transmembrane region" description="Helical" evidence="1">
    <location>
        <begin position="27"/>
        <end position="48"/>
    </location>
</feature>
<reference evidence="2 3" key="1">
    <citation type="submission" date="2022-07" db="EMBL/GenBank/DDBJ databases">
        <title>Novel species in genus cellulomonas.</title>
        <authorList>
            <person name="Ye L."/>
        </authorList>
    </citation>
    <scope>NUCLEOTIDE SEQUENCE [LARGE SCALE GENOMIC DNA]</scope>
    <source>
        <strain evidence="3">zg-B89</strain>
    </source>
</reference>
<sequence length="98" mass="10857">MDTVLMRLPALVDPSEGAETATQWTDWLAGGIGLAVLIGAYVIMLIAYVRIIQKAGYSGWWVLVGLVPVLNLVMFLVFAFSTWPVLKENERLRGSGRY</sequence>